<evidence type="ECO:0000256" key="8">
    <source>
        <dbReference type="SAM" id="MobiDB-lite"/>
    </source>
</evidence>
<proteinExistence type="predicted"/>
<comment type="caution">
    <text evidence="7">Lacks conserved residue(s) required for the propagation of feature annotation.</text>
</comment>
<feature type="region of interest" description="Disordered" evidence="8">
    <location>
        <begin position="467"/>
        <end position="498"/>
    </location>
</feature>
<feature type="region of interest" description="Disordered" evidence="8">
    <location>
        <begin position="516"/>
        <end position="548"/>
    </location>
</feature>
<evidence type="ECO:0000256" key="1">
    <source>
        <dbReference type="ARBA" id="ARBA00004167"/>
    </source>
</evidence>
<evidence type="ECO:0000256" key="3">
    <source>
        <dbReference type="ARBA" id="ARBA00022737"/>
    </source>
</evidence>
<feature type="compositionally biased region" description="Low complexity" evidence="8">
    <location>
        <begin position="516"/>
        <end position="531"/>
    </location>
</feature>
<sequence length="921" mass="102238">MHQTRILLLSLCLQFLCWQTLSCIPNSPSWQLLSQCRGEIRYETSPTRNDDNRGWHIDPKPPVRNYHIKKPWPGKLADLVHHFWASFPPSIRFASNNIRLIRLRIEKLILPSGYKLRLFTREDTVTYTHGMANVELSIAASSVYIQILPSSRKSGPLRLVLKFSCIHSKPSTYLATHKLPLEMCKPFLWDSGSGLPEWACQTRFMRSIVEVQCLPFHEICDNVQNCLNGEEAKDLCHHEVFTSDVIFPFGNHRHDWNEKWISCSPGYRPCPRISFASDVEECIPAAWLCDGTEDCSNGIDESENWCHSNTPNSCPSETYACPADAKCLPYELVCNENQDCFNGFDETQLACRWKINLIKSLYEKQQSGNSPPKVVIFPTSTKATPSNLPTTRLCKATSAGCKNTTATPLNVKWTSPTLSSSAPTLTTTILPESLNFPTTTEFAFSHSTASASSDEVTELIAAQPRLSSVFPITTDGNERKSDPTQTSDSRNIPGATLPSSISISAISTSESTVTTLMSSSSGSVSSVITDSPNRWTTSPSNQTPPMSISATNINSQNSATEIAVHQPNVTINSSPAVTEAFLTDNPSIQITGIPSEQHASVINDSNFSIMTSPEVDMSALATNVSVDLVAKTTETPSDNRIPNIFQTLITEQPTAEQPRTFISWTIKNGTTVPGDERSLFNLSDPNLEFVSYINDSTSSGLLRSPQKSLDWPQEGLVKVKNNNGEVCVGILVPDGSQKLWVLVFHHFCERTEQMSVSLPWRTQQLTLQAYLPSLNTSLLFTNQTYIDWLDWSATAMPIEIFPDQTNQTTCQLVGFQRNVHDKLAALVRIPVIFTNCADPSRMTSMESYTLVGCVHQNPCDLLRTGSFLVCSSANSSHIVGFVNLASTCHWSKQIIWPIEIVPFTLDLLQWVRQTIGFRAAT</sequence>
<feature type="chain" id="PRO_5035246639" evidence="9">
    <location>
        <begin position="23"/>
        <end position="921"/>
    </location>
</feature>
<dbReference type="PRINTS" id="PR00261">
    <property type="entry name" value="LDLRECEPTOR"/>
</dbReference>
<dbReference type="AlphaFoldDB" id="A0A8J4WJK9"/>
<dbReference type="PANTHER" id="PTHR24270">
    <property type="entry name" value="LOW-DENSITY LIPOPROTEIN RECEPTOR-RELATED"/>
    <property type="match status" value="1"/>
</dbReference>
<feature type="signal peptide" evidence="9">
    <location>
        <begin position="1"/>
        <end position="22"/>
    </location>
</feature>
<dbReference type="Gene3D" id="2.40.128.620">
    <property type="match status" value="2"/>
</dbReference>
<keyword evidence="4" id="KW-1133">Transmembrane helix</keyword>
<keyword evidence="11" id="KW-1185">Reference proteome</keyword>
<evidence type="ECO:0000256" key="5">
    <source>
        <dbReference type="ARBA" id="ARBA00023136"/>
    </source>
</evidence>
<evidence type="ECO:0000256" key="2">
    <source>
        <dbReference type="ARBA" id="ARBA00022692"/>
    </source>
</evidence>
<accession>A0A8J4WJK9</accession>
<dbReference type="GO" id="GO:0005886">
    <property type="term" value="C:plasma membrane"/>
    <property type="evidence" value="ECO:0007669"/>
    <property type="project" value="TreeGrafter"/>
</dbReference>
<evidence type="ECO:0000256" key="9">
    <source>
        <dbReference type="SAM" id="SignalP"/>
    </source>
</evidence>
<dbReference type="CDD" id="cd00112">
    <property type="entry name" value="LDLa"/>
    <property type="match status" value="2"/>
</dbReference>
<keyword evidence="2" id="KW-0812">Transmembrane</keyword>
<gene>
    <name evidence="10" type="ORF">PHET_00966</name>
</gene>
<dbReference type="Proteomes" id="UP000748531">
    <property type="component" value="Unassembled WGS sequence"/>
</dbReference>
<evidence type="ECO:0000313" key="10">
    <source>
        <dbReference type="EMBL" id="KAF5405578.1"/>
    </source>
</evidence>
<feature type="compositionally biased region" description="Polar residues" evidence="8">
    <location>
        <begin position="532"/>
        <end position="548"/>
    </location>
</feature>
<dbReference type="InterPro" id="IPR036055">
    <property type="entry name" value="LDL_receptor-like_sf"/>
</dbReference>
<reference evidence="10" key="1">
    <citation type="submission" date="2019-05" db="EMBL/GenBank/DDBJ databases">
        <title>Annotation for the trematode Paragonimus heterotremus.</title>
        <authorList>
            <person name="Choi Y.-J."/>
        </authorList>
    </citation>
    <scope>NUCLEOTIDE SEQUENCE</scope>
    <source>
        <strain evidence="10">LC</strain>
    </source>
</reference>
<dbReference type="EMBL" id="LUCH01000280">
    <property type="protein sequence ID" value="KAF5405578.1"/>
    <property type="molecule type" value="Genomic_DNA"/>
</dbReference>
<comment type="subcellular location">
    <subcellularLocation>
        <location evidence="1">Membrane</location>
        <topology evidence="1">Single-pass membrane protein</topology>
    </subcellularLocation>
</comment>
<evidence type="ECO:0000256" key="6">
    <source>
        <dbReference type="ARBA" id="ARBA00023157"/>
    </source>
</evidence>
<evidence type="ECO:0000256" key="7">
    <source>
        <dbReference type="PROSITE-ProRule" id="PRU00124"/>
    </source>
</evidence>
<dbReference type="SUPFAM" id="SSF57424">
    <property type="entry name" value="LDL receptor-like module"/>
    <property type="match status" value="2"/>
</dbReference>
<comment type="caution">
    <text evidence="10">The sequence shown here is derived from an EMBL/GenBank/DDBJ whole genome shotgun (WGS) entry which is preliminary data.</text>
</comment>
<dbReference type="SMART" id="SM00192">
    <property type="entry name" value="LDLa"/>
    <property type="match status" value="3"/>
</dbReference>
<evidence type="ECO:0000256" key="4">
    <source>
        <dbReference type="ARBA" id="ARBA00022989"/>
    </source>
</evidence>
<dbReference type="Pfam" id="PF00057">
    <property type="entry name" value="Ldl_recept_a"/>
    <property type="match status" value="1"/>
</dbReference>
<keyword evidence="6" id="KW-1015">Disulfide bond</keyword>
<organism evidence="10 11">
    <name type="scientific">Paragonimus heterotremus</name>
    <dbReference type="NCBI Taxonomy" id="100268"/>
    <lineage>
        <taxon>Eukaryota</taxon>
        <taxon>Metazoa</taxon>
        <taxon>Spiralia</taxon>
        <taxon>Lophotrochozoa</taxon>
        <taxon>Platyhelminthes</taxon>
        <taxon>Trematoda</taxon>
        <taxon>Digenea</taxon>
        <taxon>Plagiorchiida</taxon>
        <taxon>Troglotremata</taxon>
        <taxon>Troglotrematidae</taxon>
        <taxon>Paragonimus</taxon>
    </lineage>
</organism>
<dbReference type="GO" id="GO:0016192">
    <property type="term" value="P:vesicle-mediated transport"/>
    <property type="evidence" value="ECO:0007669"/>
    <property type="project" value="UniProtKB-ARBA"/>
</dbReference>
<dbReference type="OrthoDB" id="6250509at2759"/>
<name>A0A8J4WJK9_9TREM</name>
<keyword evidence="9" id="KW-0732">Signal</keyword>
<evidence type="ECO:0000313" key="11">
    <source>
        <dbReference type="Proteomes" id="UP000748531"/>
    </source>
</evidence>
<protein>
    <submittedName>
        <fullName evidence="10">Uncharacterized protein</fullName>
    </submittedName>
</protein>
<keyword evidence="5" id="KW-0472">Membrane</keyword>
<dbReference type="InterPro" id="IPR050685">
    <property type="entry name" value="LDLR"/>
</dbReference>
<keyword evidence="3" id="KW-0677">Repeat</keyword>
<dbReference type="InterPro" id="IPR002172">
    <property type="entry name" value="LDrepeatLR_classA_rpt"/>
</dbReference>
<dbReference type="PANTHER" id="PTHR24270:SF62">
    <property type="entry name" value="LOW-DENSITY LIPOPROTEIN RECEPTOR-RELATED PROTEIN 2"/>
    <property type="match status" value="1"/>
</dbReference>
<dbReference type="PROSITE" id="PS50068">
    <property type="entry name" value="LDLRA_2"/>
    <property type="match status" value="2"/>
</dbReference>